<proteinExistence type="predicted"/>
<evidence type="ECO:0000259" key="6">
    <source>
        <dbReference type="Pfam" id="PF00890"/>
    </source>
</evidence>
<feature type="domain" description="FAD-dependent oxidoreductase 2 FAD-binding" evidence="6">
    <location>
        <begin position="11"/>
        <end position="375"/>
    </location>
</feature>
<dbReference type="AlphaFoldDB" id="A0A6A8ADV7"/>
<evidence type="ECO:0000256" key="5">
    <source>
        <dbReference type="SAM" id="Phobius"/>
    </source>
</evidence>
<keyword evidence="4" id="KW-0560">Oxidoreductase</keyword>
<name>A0A6A8ADV7_9HYPH</name>
<dbReference type="Pfam" id="PF00890">
    <property type="entry name" value="FAD_binding_2"/>
    <property type="match status" value="1"/>
</dbReference>
<dbReference type="InterPro" id="IPR050315">
    <property type="entry name" value="FAD-oxidoreductase_2"/>
</dbReference>
<sequence>MTKAVFANRPDVLVIGGSMAGLCAAITARQAGATVGIVEASPQYMRGGNLRHARNIRLPHEGPTHYSPGIYRGAEFEQEIIEIAEGAGDLELIRTLAVRAADLACWLADQGVVFQTDHLPYSRRTAFFLGGGKAAANALYARVHALGIDVAYECPMTELDMLDLPARAVILCSGAGQAGQGHAFINRGTPFNCGSLADNLIRAGAETGGRSDAAHLVAIDARSPPHDGGIVTRIDGMEVGMMVDQNGQRFADETEVTGPRRFTRWGQLVASLPIPKATLVLDAEGRIKVPVLAFPAMAASTLDVMAGMIDVDATLLRRSAEECGRVKTAPFFAYPVAPGLTFACHALRVDRSTRVKMRDGTVRENLFAAGAIMAACLLNTGYLSGIALTISAVFGRIAGEAAARHALG</sequence>
<keyword evidence="5" id="KW-0812">Transmembrane</keyword>
<evidence type="ECO:0000256" key="2">
    <source>
        <dbReference type="ARBA" id="ARBA00022630"/>
    </source>
</evidence>
<dbReference type="InterPro" id="IPR003953">
    <property type="entry name" value="FAD-dep_OxRdtase_2_FAD-bd"/>
</dbReference>
<evidence type="ECO:0000313" key="7">
    <source>
        <dbReference type="EMBL" id="MQY46931.1"/>
    </source>
</evidence>
<keyword evidence="5" id="KW-0472">Membrane</keyword>
<feature type="transmembrane region" description="Helical" evidence="5">
    <location>
        <begin position="366"/>
        <end position="394"/>
    </location>
</feature>
<dbReference type="RefSeq" id="WP_153354417.1">
    <property type="nucleotide sequence ID" value="NZ_JAYKOO010000002.1"/>
</dbReference>
<comment type="caution">
    <text evidence="7">The sequence shown here is derived from an EMBL/GenBank/DDBJ whole genome shotgun (WGS) entry which is preliminary data.</text>
</comment>
<dbReference type="EMBL" id="WIXI01000043">
    <property type="protein sequence ID" value="MQY46931.1"/>
    <property type="molecule type" value="Genomic_DNA"/>
</dbReference>
<dbReference type="Gene3D" id="3.90.700.10">
    <property type="entry name" value="Succinate dehydrogenase/fumarate reductase flavoprotein, catalytic domain"/>
    <property type="match status" value="1"/>
</dbReference>
<evidence type="ECO:0000256" key="1">
    <source>
        <dbReference type="ARBA" id="ARBA00001974"/>
    </source>
</evidence>
<gene>
    <name evidence="7" type="ORF">GAO09_12910</name>
</gene>
<dbReference type="Proteomes" id="UP000435138">
    <property type="component" value="Unassembled WGS sequence"/>
</dbReference>
<comment type="cofactor">
    <cofactor evidence="1">
        <name>FAD</name>
        <dbReference type="ChEBI" id="CHEBI:57692"/>
    </cofactor>
</comment>
<dbReference type="SUPFAM" id="SSF56425">
    <property type="entry name" value="Succinate dehydrogenase/fumarate reductase flavoprotein, catalytic domain"/>
    <property type="match status" value="1"/>
</dbReference>
<dbReference type="GO" id="GO:0016491">
    <property type="term" value="F:oxidoreductase activity"/>
    <property type="evidence" value="ECO:0007669"/>
    <property type="project" value="UniProtKB-KW"/>
</dbReference>
<dbReference type="PANTHER" id="PTHR43400:SF7">
    <property type="entry name" value="FAD-DEPENDENT OXIDOREDUCTASE 2 FAD BINDING DOMAIN-CONTAINING PROTEIN"/>
    <property type="match status" value="1"/>
</dbReference>
<keyword evidence="2" id="KW-0285">Flavoprotein</keyword>
<dbReference type="PANTHER" id="PTHR43400">
    <property type="entry name" value="FUMARATE REDUCTASE"/>
    <property type="match status" value="1"/>
</dbReference>
<dbReference type="InterPro" id="IPR027477">
    <property type="entry name" value="Succ_DH/fumarate_Rdtase_cat_sf"/>
</dbReference>
<keyword evidence="5" id="KW-1133">Transmembrane helix</keyword>
<organism evidence="7 8">
    <name type="scientific">Endobacterium cereale</name>
    <dbReference type="NCBI Taxonomy" id="2663029"/>
    <lineage>
        <taxon>Bacteria</taxon>
        <taxon>Pseudomonadati</taxon>
        <taxon>Pseudomonadota</taxon>
        <taxon>Alphaproteobacteria</taxon>
        <taxon>Hyphomicrobiales</taxon>
        <taxon>Rhizobiaceae</taxon>
        <taxon>Endobacterium</taxon>
    </lineage>
</organism>
<dbReference type="Gene3D" id="3.50.50.60">
    <property type="entry name" value="FAD/NAD(P)-binding domain"/>
    <property type="match status" value="1"/>
</dbReference>
<dbReference type="SUPFAM" id="SSF51905">
    <property type="entry name" value="FAD/NAD(P)-binding domain"/>
    <property type="match status" value="1"/>
</dbReference>
<reference evidence="7 8" key="1">
    <citation type="submission" date="2019-11" db="EMBL/GenBank/DDBJ databases">
        <title>Genome analysis of Rhizobacterium cereale a novel genus and species isolated from maize roots in North Spain.</title>
        <authorList>
            <person name="Menendez E."/>
            <person name="Flores-Felix J.D."/>
            <person name="Ramirez-Bahena M.-H."/>
            <person name="Igual J.M."/>
            <person name="Garcia-Fraile P."/>
            <person name="Peix A."/>
            <person name="Velazquez E."/>
        </authorList>
    </citation>
    <scope>NUCLEOTIDE SEQUENCE [LARGE SCALE GENOMIC DNA]</scope>
    <source>
        <strain evidence="7 8">RZME27</strain>
    </source>
</reference>
<protein>
    <submittedName>
        <fullName evidence="7">FAD-binding protein</fullName>
    </submittedName>
</protein>
<keyword evidence="3" id="KW-0274">FAD</keyword>
<dbReference type="InterPro" id="IPR036188">
    <property type="entry name" value="FAD/NAD-bd_sf"/>
</dbReference>
<evidence type="ECO:0000313" key="8">
    <source>
        <dbReference type="Proteomes" id="UP000435138"/>
    </source>
</evidence>
<keyword evidence="8" id="KW-1185">Reference proteome</keyword>
<accession>A0A6A8ADV7</accession>
<evidence type="ECO:0000256" key="3">
    <source>
        <dbReference type="ARBA" id="ARBA00022827"/>
    </source>
</evidence>
<evidence type="ECO:0000256" key="4">
    <source>
        <dbReference type="ARBA" id="ARBA00023002"/>
    </source>
</evidence>